<evidence type="ECO:0008006" key="4">
    <source>
        <dbReference type="Google" id="ProtNLM"/>
    </source>
</evidence>
<gene>
    <name evidence="2" type="ORF">IRJ16_02715</name>
</gene>
<reference evidence="2" key="1">
    <citation type="submission" date="2020-10" db="EMBL/GenBank/DDBJ databases">
        <title>Mucilaginibacter mali sp. nov., isolated from rhizosphere soil of apple orchard.</title>
        <authorList>
            <person name="Lee J.-S."/>
            <person name="Kim H.S."/>
            <person name="Kim J.-S."/>
        </authorList>
    </citation>
    <scope>NUCLEOTIDE SEQUENCE</scope>
    <source>
        <strain evidence="2">KCTC 22746</strain>
    </source>
</reference>
<comment type="caution">
    <text evidence="2">The sequence shown here is derived from an EMBL/GenBank/DDBJ whole genome shotgun (WGS) entry which is preliminary data.</text>
</comment>
<dbReference type="EMBL" id="JADFFL010000001">
    <property type="protein sequence ID" value="MBE9660783.1"/>
    <property type="molecule type" value="Genomic_DNA"/>
</dbReference>
<accession>A0A929PUI0</accession>
<evidence type="ECO:0000256" key="1">
    <source>
        <dbReference type="SAM" id="Phobius"/>
    </source>
</evidence>
<feature type="transmembrane region" description="Helical" evidence="1">
    <location>
        <begin position="98"/>
        <end position="116"/>
    </location>
</feature>
<proteinExistence type="predicted"/>
<keyword evidence="1" id="KW-0812">Transmembrane</keyword>
<organism evidence="2 3">
    <name type="scientific">Mucilaginibacter myungsuensis</name>
    <dbReference type="NCBI Taxonomy" id="649104"/>
    <lineage>
        <taxon>Bacteria</taxon>
        <taxon>Pseudomonadati</taxon>
        <taxon>Bacteroidota</taxon>
        <taxon>Sphingobacteriia</taxon>
        <taxon>Sphingobacteriales</taxon>
        <taxon>Sphingobacteriaceae</taxon>
        <taxon>Mucilaginibacter</taxon>
    </lineage>
</organism>
<evidence type="ECO:0000313" key="3">
    <source>
        <dbReference type="Proteomes" id="UP000622475"/>
    </source>
</evidence>
<keyword evidence="3" id="KW-1185">Reference proteome</keyword>
<dbReference type="AlphaFoldDB" id="A0A929PUI0"/>
<dbReference type="Proteomes" id="UP000622475">
    <property type="component" value="Unassembled WGS sequence"/>
</dbReference>
<keyword evidence="1" id="KW-1133">Transmembrane helix</keyword>
<protein>
    <recommendedName>
        <fullName evidence="4">Tetratricopeptide repeat protein</fullName>
    </recommendedName>
</protein>
<dbReference type="Gene3D" id="1.25.40.10">
    <property type="entry name" value="Tetratricopeptide repeat domain"/>
    <property type="match status" value="1"/>
</dbReference>
<dbReference type="InterPro" id="IPR011990">
    <property type="entry name" value="TPR-like_helical_dom_sf"/>
</dbReference>
<dbReference type="SUPFAM" id="SSF48452">
    <property type="entry name" value="TPR-like"/>
    <property type="match status" value="1"/>
</dbReference>
<sequence>MEKDNIYQASRYVDGEMDEQERLEFERSLATDAELRAYVEQYQQACVALKSHFAADNDILRLRETLNTLNAEHFKPEAKVVSMRPEVKDSSIRMYTKWASGIAAVLIIGLLVFNPWRKTLYDRYSTATTMSVTERGVGPQTDLEKAAAFYNKKEFTKAEPLLAKTFTADTTNSLAAFYYAVTLIQDKQEDKARSILTSLYKGESAFKYDAAYYMALSYVKQKRKAEAKPWLKLIPKGMANYAKAQELAAKL</sequence>
<name>A0A929PUI0_9SPHI</name>
<keyword evidence="1" id="KW-0472">Membrane</keyword>
<dbReference type="RefSeq" id="WP_194109973.1">
    <property type="nucleotide sequence ID" value="NZ_JADFFL010000001.1"/>
</dbReference>
<evidence type="ECO:0000313" key="2">
    <source>
        <dbReference type="EMBL" id="MBE9660783.1"/>
    </source>
</evidence>